<feature type="domain" description="Heterokaryon incompatibility" evidence="1">
    <location>
        <begin position="63"/>
        <end position="209"/>
    </location>
</feature>
<dbReference type="InterPro" id="IPR010730">
    <property type="entry name" value="HET"/>
</dbReference>
<gene>
    <name evidence="2" type="ORF">K452DRAFT_239586</name>
</gene>
<dbReference type="RefSeq" id="XP_033391043.1">
    <property type="nucleotide sequence ID" value="XM_033537734.1"/>
</dbReference>
<dbReference type="GeneID" id="54295230"/>
<evidence type="ECO:0000259" key="1">
    <source>
        <dbReference type="Pfam" id="PF06985"/>
    </source>
</evidence>
<dbReference type="OrthoDB" id="2958217at2759"/>
<dbReference type="Proteomes" id="UP000799438">
    <property type="component" value="Unassembled WGS sequence"/>
</dbReference>
<dbReference type="EMBL" id="ML995600">
    <property type="protein sequence ID" value="KAF2135324.1"/>
    <property type="molecule type" value="Genomic_DNA"/>
</dbReference>
<sequence>MEPSQTTLPGAEHINWNFIKDRLDHCRNNHGSCTPPQREHWTDFRLIDVDRMCLVLPHDNPRFVALSYVWGVGLEANTIQCTKSNLPILEQEGSLQSLSLPATIQDALEACAKLDERYLWVDRLCIVQDDAETKQHQIEHMESIFGCADFVLISTHGKDMHAGIAGISAKRKDQLVSRLFRTYVVGQQMHLNMAIAKSTWTTRGWTYQEAVLPTRRVWLTESWVYFEC</sequence>
<protein>
    <recommendedName>
        <fullName evidence="1">Heterokaryon incompatibility domain-containing protein</fullName>
    </recommendedName>
</protein>
<accession>A0A6A6AWK5</accession>
<evidence type="ECO:0000313" key="2">
    <source>
        <dbReference type="EMBL" id="KAF2135324.1"/>
    </source>
</evidence>
<dbReference type="Pfam" id="PF06985">
    <property type="entry name" value="HET"/>
    <property type="match status" value="1"/>
</dbReference>
<dbReference type="PANTHER" id="PTHR33112">
    <property type="entry name" value="DOMAIN PROTEIN, PUTATIVE-RELATED"/>
    <property type="match status" value="1"/>
</dbReference>
<dbReference type="AlphaFoldDB" id="A0A6A6AWK5"/>
<organism evidence="2 3">
    <name type="scientific">Aplosporella prunicola CBS 121167</name>
    <dbReference type="NCBI Taxonomy" id="1176127"/>
    <lineage>
        <taxon>Eukaryota</taxon>
        <taxon>Fungi</taxon>
        <taxon>Dikarya</taxon>
        <taxon>Ascomycota</taxon>
        <taxon>Pezizomycotina</taxon>
        <taxon>Dothideomycetes</taxon>
        <taxon>Dothideomycetes incertae sedis</taxon>
        <taxon>Botryosphaeriales</taxon>
        <taxon>Aplosporellaceae</taxon>
        <taxon>Aplosporella</taxon>
    </lineage>
</organism>
<evidence type="ECO:0000313" key="3">
    <source>
        <dbReference type="Proteomes" id="UP000799438"/>
    </source>
</evidence>
<name>A0A6A6AWK5_9PEZI</name>
<keyword evidence="3" id="KW-1185">Reference proteome</keyword>
<dbReference type="PANTHER" id="PTHR33112:SF12">
    <property type="entry name" value="HETEROKARYON INCOMPATIBILITY DOMAIN-CONTAINING PROTEIN"/>
    <property type="match status" value="1"/>
</dbReference>
<proteinExistence type="predicted"/>
<feature type="non-terminal residue" evidence="2">
    <location>
        <position position="228"/>
    </location>
</feature>
<reference evidence="2" key="1">
    <citation type="journal article" date="2020" name="Stud. Mycol.">
        <title>101 Dothideomycetes genomes: a test case for predicting lifestyles and emergence of pathogens.</title>
        <authorList>
            <person name="Haridas S."/>
            <person name="Albert R."/>
            <person name="Binder M."/>
            <person name="Bloem J."/>
            <person name="Labutti K."/>
            <person name="Salamov A."/>
            <person name="Andreopoulos B."/>
            <person name="Baker S."/>
            <person name="Barry K."/>
            <person name="Bills G."/>
            <person name="Bluhm B."/>
            <person name="Cannon C."/>
            <person name="Castanera R."/>
            <person name="Culley D."/>
            <person name="Daum C."/>
            <person name="Ezra D."/>
            <person name="Gonzalez J."/>
            <person name="Henrissat B."/>
            <person name="Kuo A."/>
            <person name="Liang C."/>
            <person name="Lipzen A."/>
            <person name="Lutzoni F."/>
            <person name="Magnuson J."/>
            <person name="Mondo S."/>
            <person name="Nolan M."/>
            <person name="Ohm R."/>
            <person name="Pangilinan J."/>
            <person name="Park H.-J."/>
            <person name="Ramirez L."/>
            <person name="Alfaro M."/>
            <person name="Sun H."/>
            <person name="Tritt A."/>
            <person name="Yoshinaga Y."/>
            <person name="Zwiers L.-H."/>
            <person name="Turgeon B."/>
            <person name="Goodwin S."/>
            <person name="Spatafora J."/>
            <person name="Crous P."/>
            <person name="Grigoriev I."/>
        </authorList>
    </citation>
    <scope>NUCLEOTIDE SEQUENCE</scope>
    <source>
        <strain evidence="2">CBS 121167</strain>
    </source>
</reference>